<reference evidence="1" key="2">
    <citation type="journal article" date="2022" name="New Phytol.">
        <title>Evolutionary transition to the ectomycorrhizal habit in the genomes of a hyperdiverse lineage of mushroom-forming fungi.</title>
        <authorList>
            <person name="Looney B."/>
            <person name="Miyauchi S."/>
            <person name="Morin E."/>
            <person name="Drula E."/>
            <person name="Courty P.E."/>
            <person name="Kohler A."/>
            <person name="Kuo A."/>
            <person name="LaButti K."/>
            <person name="Pangilinan J."/>
            <person name="Lipzen A."/>
            <person name="Riley R."/>
            <person name="Andreopoulos W."/>
            <person name="He G."/>
            <person name="Johnson J."/>
            <person name="Nolan M."/>
            <person name="Tritt A."/>
            <person name="Barry K.W."/>
            <person name="Grigoriev I.V."/>
            <person name="Nagy L.G."/>
            <person name="Hibbett D."/>
            <person name="Henrissat B."/>
            <person name="Matheny P.B."/>
            <person name="Labbe J."/>
            <person name="Martin F.M."/>
        </authorList>
    </citation>
    <scope>NUCLEOTIDE SEQUENCE</scope>
    <source>
        <strain evidence="1">HHB10654</strain>
    </source>
</reference>
<reference evidence="1" key="1">
    <citation type="submission" date="2021-03" db="EMBL/GenBank/DDBJ databases">
        <authorList>
            <consortium name="DOE Joint Genome Institute"/>
            <person name="Ahrendt S."/>
            <person name="Looney B.P."/>
            <person name="Miyauchi S."/>
            <person name="Morin E."/>
            <person name="Drula E."/>
            <person name="Courty P.E."/>
            <person name="Chicoki N."/>
            <person name="Fauchery L."/>
            <person name="Kohler A."/>
            <person name="Kuo A."/>
            <person name="Labutti K."/>
            <person name="Pangilinan J."/>
            <person name="Lipzen A."/>
            <person name="Riley R."/>
            <person name="Andreopoulos W."/>
            <person name="He G."/>
            <person name="Johnson J."/>
            <person name="Barry K.W."/>
            <person name="Grigoriev I.V."/>
            <person name="Nagy L."/>
            <person name="Hibbett D."/>
            <person name="Henrissat B."/>
            <person name="Matheny P.B."/>
            <person name="Labbe J."/>
            <person name="Martin F."/>
        </authorList>
    </citation>
    <scope>NUCLEOTIDE SEQUENCE</scope>
    <source>
        <strain evidence="1">HHB10654</strain>
    </source>
</reference>
<proteinExistence type="predicted"/>
<sequence length="343" mass="39729">MLVQRSERRERPATGSEDGGERGPLTLYKVHKYTLALHCSVFASLFNGPRDALEAGSERYKGIPVMDLPDMEEDVRDFLKALYFPSETSRHRHVSSPFRESDTHWAVFPNSYGGILRLSAKYEASIIRNLIVEVLEMEWPDNFEVWSALQATMRDTIDVVLSRNTSGDLTPYYPDPVLAIRLAVDYSIPRVLPMAYYDLMRLLNDDEYIHNPDLARPRRAVNRISALKNDEVQKVIVGRTLLQKMFHKYLSVFRIPYLPECDGSCEDTVQSWYKGLMAEFRHMESDPFLWIHNALELCESDSDTVECGNCIEWRSQQLRRMNHDLWRGLPSYFGLPGILSIWK</sequence>
<organism evidence="1 2">
    <name type="scientific">Artomyces pyxidatus</name>
    <dbReference type="NCBI Taxonomy" id="48021"/>
    <lineage>
        <taxon>Eukaryota</taxon>
        <taxon>Fungi</taxon>
        <taxon>Dikarya</taxon>
        <taxon>Basidiomycota</taxon>
        <taxon>Agaricomycotina</taxon>
        <taxon>Agaricomycetes</taxon>
        <taxon>Russulales</taxon>
        <taxon>Auriscalpiaceae</taxon>
        <taxon>Artomyces</taxon>
    </lineage>
</organism>
<name>A0ACB8SH99_9AGAM</name>
<comment type="caution">
    <text evidence="1">The sequence shown here is derived from an EMBL/GenBank/DDBJ whole genome shotgun (WGS) entry which is preliminary data.</text>
</comment>
<dbReference type="Proteomes" id="UP000814140">
    <property type="component" value="Unassembled WGS sequence"/>
</dbReference>
<evidence type="ECO:0000313" key="2">
    <source>
        <dbReference type="Proteomes" id="UP000814140"/>
    </source>
</evidence>
<keyword evidence="2" id="KW-1185">Reference proteome</keyword>
<dbReference type="EMBL" id="MU277276">
    <property type="protein sequence ID" value="KAI0055894.1"/>
    <property type="molecule type" value="Genomic_DNA"/>
</dbReference>
<protein>
    <submittedName>
        <fullName evidence="1">Uncharacterized protein</fullName>
    </submittedName>
</protein>
<gene>
    <name evidence="1" type="ORF">BV25DRAFT_1719986</name>
</gene>
<accession>A0ACB8SH99</accession>
<evidence type="ECO:0000313" key="1">
    <source>
        <dbReference type="EMBL" id="KAI0055894.1"/>
    </source>
</evidence>